<sequence>MPALGTALVVKDSKQKTLFSTELWWWTPRNLTGHALFNRVDVPSYTDWVADLTLMQFVDLNRQQIQSYGLELWKFKEDIEAMTAQIRNGALETDQGKVFPIRKI</sequence>
<organism evidence="1 2">
    <name type="scientific">Aurantimicrobium minutum</name>
    <dbReference type="NCBI Taxonomy" id="708131"/>
    <lineage>
        <taxon>Bacteria</taxon>
        <taxon>Bacillati</taxon>
        <taxon>Actinomycetota</taxon>
        <taxon>Actinomycetes</taxon>
        <taxon>Micrococcales</taxon>
        <taxon>Microbacteriaceae</taxon>
        <taxon>Aurantimicrobium</taxon>
    </lineage>
</organism>
<keyword evidence="1" id="KW-0378">Hydrolase</keyword>
<reference evidence="1 2" key="1">
    <citation type="journal article" date="2016" name="Genome Announc.">
        <title>Complete Genome Sequence of Aurantimicrobium minutum Type Strain KNCT, a Planktonic Ultramicrobacterium Isolated from River Water.</title>
        <authorList>
            <person name="Nakai R."/>
            <person name="Fujisawa T."/>
            <person name="Nakamura Y."/>
            <person name="Nishide H."/>
            <person name="Uchiyama I."/>
            <person name="Baba T."/>
            <person name="Toyoda A."/>
            <person name="Fujiyama A."/>
            <person name="Naganuma T."/>
            <person name="Niki H."/>
        </authorList>
    </citation>
    <scope>NUCLEOTIDE SEQUENCE [LARGE SCALE GENOMIC DNA]</scope>
    <source>
        <strain evidence="1 2">KNC</strain>
    </source>
</reference>
<dbReference type="EMBL" id="AP017457">
    <property type="protein sequence ID" value="BAU99681.1"/>
    <property type="molecule type" value="Genomic_DNA"/>
</dbReference>
<protein>
    <submittedName>
        <fullName evidence="1">HAD-superfamily hydrolase, subfamily IIA</fullName>
    </submittedName>
</protein>
<gene>
    <name evidence="1" type="ORF">AUMI_111390</name>
</gene>
<evidence type="ECO:0000313" key="2">
    <source>
        <dbReference type="Proteomes" id="UP000243847"/>
    </source>
</evidence>
<proteinExistence type="predicted"/>
<name>A0A173LYT5_9MICO</name>
<dbReference type="AlphaFoldDB" id="A0A173LYT5"/>
<dbReference type="Proteomes" id="UP000243847">
    <property type="component" value="Chromosome sequence1"/>
</dbReference>
<dbReference type="GO" id="GO:0016787">
    <property type="term" value="F:hydrolase activity"/>
    <property type="evidence" value="ECO:0007669"/>
    <property type="project" value="UniProtKB-KW"/>
</dbReference>
<evidence type="ECO:0000313" key="1">
    <source>
        <dbReference type="EMBL" id="BAU99681.1"/>
    </source>
</evidence>
<accession>A0A173LYT5</accession>
<dbReference type="KEGG" id="amin:AUMI_111390"/>